<dbReference type="AlphaFoldDB" id="A0A8X6GVL5"/>
<evidence type="ECO:0000256" key="1">
    <source>
        <dbReference type="SAM" id="MobiDB-lite"/>
    </source>
</evidence>
<gene>
    <name evidence="2" type="ORF">TNCT_292211</name>
</gene>
<organism evidence="2 3">
    <name type="scientific">Trichonephila clavata</name>
    <name type="common">Joro spider</name>
    <name type="synonym">Nephila clavata</name>
    <dbReference type="NCBI Taxonomy" id="2740835"/>
    <lineage>
        <taxon>Eukaryota</taxon>
        <taxon>Metazoa</taxon>
        <taxon>Ecdysozoa</taxon>
        <taxon>Arthropoda</taxon>
        <taxon>Chelicerata</taxon>
        <taxon>Arachnida</taxon>
        <taxon>Araneae</taxon>
        <taxon>Araneomorphae</taxon>
        <taxon>Entelegynae</taxon>
        <taxon>Araneoidea</taxon>
        <taxon>Nephilidae</taxon>
        <taxon>Trichonephila</taxon>
    </lineage>
</organism>
<reference evidence="2" key="1">
    <citation type="submission" date="2020-07" db="EMBL/GenBank/DDBJ databases">
        <title>Multicomponent nature underlies the extraordinary mechanical properties of spider dragline silk.</title>
        <authorList>
            <person name="Kono N."/>
            <person name="Nakamura H."/>
            <person name="Mori M."/>
            <person name="Yoshida Y."/>
            <person name="Ohtoshi R."/>
            <person name="Malay A.D."/>
            <person name="Moran D.A.P."/>
            <person name="Tomita M."/>
            <person name="Numata K."/>
            <person name="Arakawa K."/>
        </authorList>
    </citation>
    <scope>NUCLEOTIDE SEQUENCE</scope>
</reference>
<accession>A0A8X6GVL5</accession>
<dbReference type="Proteomes" id="UP000887116">
    <property type="component" value="Unassembled WGS sequence"/>
</dbReference>
<evidence type="ECO:0000313" key="3">
    <source>
        <dbReference type="Proteomes" id="UP000887116"/>
    </source>
</evidence>
<feature type="region of interest" description="Disordered" evidence="1">
    <location>
        <begin position="1"/>
        <end position="29"/>
    </location>
</feature>
<proteinExistence type="predicted"/>
<dbReference type="EMBL" id="BMAO01023737">
    <property type="protein sequence ID" value="GFQ90643.1"/>
    <property type="molecule type" value="Genomic_DNA"/>
</dbReference>
<sequence length="125" mass="14037">MAATSPTRIRRAAVASSRRERHRRRATDSRACTRLRAYTVQKITRCAAPLNVRIPRAPPQGVCHKRYVSGIHVAAYIDIRSAAIRPPSPSTTNTPRRRHATSYATTAVANAYRRHAVIRNARRIT</sequence>
<evidence type="ECO:0000313" key="2">
    <source>
        <dbReference type="EMBL" id="GFQ90643.1"/>
    </source>
</evidence>
<name>A0A8X6GVL5_TRICU</name>
<comment type="caution">
    <text evidence="2">The sequence shown here is derived from an EMBL/GenBank/DDBJ whole genome shotgun (WGS) entry which is preliminary data.</text>
</comment>
<protein>
    <submittedName>
        <fullName evidence="2">Uncharacterized protein</fullName>
    </submittedName>
</protein>
<keyword evidence="3" id="KW-1185">Reference proteome</keyword>